<organism evidence="3 4">
    <name type="scientific">Ideonella margarita</name>
    <dbReference type="NCBI Taxonomy" id="2984191"/>
    <lineage>
        <taxon>Bacteria</taxon>
        <taxon>Pseudomonadati</taxon>
        <taxon>Pseudomonadota</taxon>
        <taxon>Betaproteobacteria</taxon>
        <taxon>Burkholderiales</taxon>
        <taxon>Sphaerotilaceae</taxon>
        <taxon>Ideonella</taxon>
    </lineage>
</organism>
<dbReference type="RefSeq" id="WP_341398774.1">
    <property type="nucleotide sequence ID" value="NZ_JBBUTI010000005.1"/>
</dbReference>
<dbReference type="InterPro" id="IPR025877">
    <property type="entry name" value="MobA-like_NTP_Trfase"/>
</dbReference>
<dbReference type="Proteomes" id="UP001379945">
    <property type="component" value="Unassembled WGS sequence"/>
</dbReference>
<dbReference type="EMBL" id="JBBUTI010000005">
    <property type="protein sequence ID" value="MEK8046486.1"/>
    <property type="molecule type" value="Genomic_DNA"/>
</dbReference>
<dbReference type="Gene3D" id="3.90.550.10">
    <property type="entry name" value="Spore Coat Polysaccharide Biosynthesis Protein SpsA, Chain A"/>
    <property type="match status" value="1"/>
</dbReference>
<name>A0ABU9C6G2_9BURK</name>
<reference evidence="3 4" key="1">
    <citation type="submission" date="2024-04" db="EMBL/GenBank/DDBJ databases">
        <title>Novel species of the genus Ideonella isolated from streams.</title>
        <authorList>
            <person name="Lu H."/>
        </authorList>
    </citation>
    <scope>NUCLEOTIDE SEQUENCE [LARGE SCALE GENOMIC DNA]</scope>
    <source>
        <strain evidence="3 4">LYT19W</strain>
    </source>
</reference>
<proteinExistence type="predicted"/>
<dbReference type="CDD" id="cd04182">
    <property type="entry name" value="GT_2_like_f"/>
    <property type="match status" value="1"/>
</dbReference>
<comment type="caution">
    <text evidence="3">The sequence shown here is derived from an EMBL/GenBank/DDBJ whole genome shotgun (WGS) entry which is preliminary data.</text>
</comment>
<gene>
    <name evidence="3" type="ORF">AACH00_09030</name>
</gene>
<evidence type="ECO:0000256" key="1">
    <source>
        <dbReference type="ARBA" id="ARBA00022842"/>
    </source>
</evidence>
<evidence type="ECO:0000313" key="4">
    <source>
        <dbReference type="Proteomes" id="UP001379945"/>
    </source>
</evidence>
<dbReference type="Pfam" id="PF12804">
    <property type="entry name" value="NTP_transf_3"/>
    <property type="match status" value="1"/>
</dbReference>
<keyword evidence="4" id="KW-1185">Reference proteome</keyword>
<evidence type="ECO:0000259" key="2">
    <source>
        <dbReference type="Pfam" id="PF12804"/>
    </source>
</evidence>
<dbReference type="PANTHER" id="PTHR43777:SF1">
    <property type="entry name" value="MOLYBDENUM COFACTOR CYTIDYLYLTRANSFERASE"/>
    <property type="match status" value="1"/>
</dbReference>
<protein>
    <submittedName>
        <fullName evidence="3">Nucleotidyltransferase family protein</fullName>
    </submittedName>
</protein>
<feature type="domain" description="MobA-like NTP transferase" evidence="2">
    <location>
        <begin position="7"/>
        <end position="167"/>
    </location>
</feature>
<dbReference type="PANTHER" id="PTHR43777">
    <property type="entry name" value="MOLYBDENUM COFACTOR CYTIDYLYLTRANSFERASE"/>
    <property type="match status" value="1"/>
</dbReference>
<dbReference type="SUPFAM" id="SSF53448">
    <property type="entry name" value="Nucleotide-diphospho-sugar transferases"/>
    <property type="match status" value="1"/>
</dbReference>
<dbReference type="InterPro" id="IPR029044">
    <property type="entry name" value="Nucleotide-diphossugar_trans"/>
</dbReference>
<accession>A0ABU9C6G2</accession>
<evidence type="ECO:0000313" key="3">
    <source>
        <dbReference type="EMBL" id="MEK8046486.1"/>
    </source>
</evidence>
<keyword evidence="1" id="KW-0460">Magnesium</keyword>
<sequence length="205" mass="21045">MSSSPVVIVLAAGLGSRYAGPRHKLAEPFGTSTVLGQTVGRAIASGLPVVVVTTPALVDDAKHWVARRDIVVLTGPQGPGAGGMGDSIAAGVSARAGAGGWLILPGDMPLVRPDSLNAVAAQLGQHPVCFAQFHGRRGHPVGFSAELYSDLVRLSGPDGARRVLARYPAHALELDDPGVLEDLDTVDDMARMLAAADDGSPLSTF</sequence>